<dbReference type="InterPro" id="IPR006183">
    <property type="entry name" value="Pgluconate_DH"/>
</dbReference>
<evidence type="ECO:0000256" key="7">
    <source>
        <dbReference type="ARBA" id="ARBA00023002"/>
    </source>
</evidence>
<dbReference type="UniPathway" id="UPA00115">
    <property type="reaction ID" value="UER00410"/>
</dbReference>
<dbReference type="RefSeq" id="WP_072283502.1">
    <property type="nucleotide sequence ID" value="NZ_CP015519.1"/>
</dbReference>
<dbReference type="NCBIfam" id="NF006765">
    <property type="entry name" value="PRK09287.1"/>
    <property type="match status" value="1"/>
</dbReference>
<comment type="similarity">
    <text evidence="3 11 15">Belongs to the 6-phosphogluconate dehydrogenase family.</text>
</comment>
<evidence type="ECO:0000256" key="10">
    <source>
        <dbReference type="ARBA" id="ARBA00048640"/>
    </source>
</evidence>
<evidence type="ECO:0000256" key="12">
    <source>
        <dbReference type="PIRSR" id="PIRSR000109-1"/>
    </source>
</evidence>
<dbReference type="Gene3D" id="3.40.50.720">
    <property type="entry name" value="NAD(P)-binding Rossmann-like Domain"/>
    <property type="match status" value="1"/>
</dbReference>
<organism evidence="17 18">
    <name type="scientific">Syntrophotalea acetylenivorans</name>
    <dbReference type="NCBI Taxonomy" id="1842532"/>
    <lineage>
        <taxon>Bacteria</taxon>
        <taxon>Pseudomonadati</taxon>
        <taxon>Thermodesulfobacteriota</taxon>
        <taxon>Desulfuromonadia</taxon>
        <taxon>Desulfuromonadales</taxon>
        <taxon>Syntrophotaleaceae</taxon>
        <taxon>Syntrophotalea</taxon>
    </lineage>
</organism>
<proteinExistence type="inferred from homology"/>
<comment type="catalytic activity">
    <reaction evidence="10 11 15">
        <text>6-phospho-D-gluconate + NADP(+) = D-ribulose 5-phosphate + CO2 + NADPH</text>
        <dbReference type="Rhea" id="RHEA:10116"/>
        <dbReference type="ChEBI" id="CHEBI:16526"/>
        <dbReference type="ChEBI" id="CHEBI:57783"/>
        <dbReference type="ChEBI" id="CHEBI:58121"/>
        <dbReference type="ChEBI" id="CHEBI:58349"/>
        <dbReference type="ChEBI" id="CHEBI:58759"/>
        <dbReference type="EC" id="1.1.1.44"/>
    </reaction>
</comment>
<dbReference type="PANTHER" id="PTHR11811">
    <property type="entry name" value="6-PHOSPHOGLUCONATE DEHYDROGENASE"/>
    <property type="match status" value="1"/>
</dbReference>
<dbReference type="InterPro" id="IPR036291">
    <property type="entry name" value="NAD(P)-bd_dom_sf"/>
</dbReference>
<dbReference type="STRING" id="1842532.A7E78_06590"/>
<evidence type="ECO:0000256" key="14">
    <source>
        <dbReference type="PIRSR" id="PIRSR000109-3"/>
    </source>
</evidence>
<dbReference type="GO" id="GO:0050661">
    <property type="term" value="F:NADP binding"/>
    <property type="evidence" value="ECO:0007669"/>
    <property type="project" value="InterPro"/>
</dbReference>
<evidence type="ECO:0000256" key="3">
    <source>
        <dbReference type="ARBA" id="ARBA00008419"/>
    </source>
</evidence>
<feature type="binding site" description="in other chain" evidence="13">
    <location>
        <position position="260"/>
    </location>
    <ligand>
        <name>substrate</name>
        <note>ligand shared between dimeric partners</note>
    </ligand>
</feature>
<dbReference type="SMART" id="SM01350">
    <property type="entry name" value="6PGD"/>
    <property type="match status" value="1"/>
</dbReference>
<feature type="binding site" description="in other chain" evidence="13">
    <location>
        <position position="287"/>
    </location>
    <ligand>
        <name>substrate</name>
        <note>ligand shared between dimeric partners</note>
    </ligand>
</feature>
<dbReference type="PRINTS" id="PR00076">
    <property type="entry name" value="6PGDHDRGNASE"/>
</dbReference>
<dbReference type="InterPro" id="IPR008927">
    <property type="entry name" value="6-PGluconate_DH-like_C_sf"/>
</dbReference>
<feature type="active site" description="Proton acceptor" evidence="12">
    <location>
        <position position="183"/>
    </location>
</feature>
<keyword evidence="9 11" id="KW-0570">Pentose shunt</keyword>
<evidence type="ECO:0000256" key="1">
    <source>
        <dbReference type="ARBA" id="ARBA00002526"/>
    </source>
</evidence>
<feature type="binding site" description="in other chain" evidence="13">
    <location>
        <position position="191"/>
    </location>
    <ligand>
        <name>substrate</name>
        <note>ligand shared between dimeric partners</note>
    </ligand>
</feature>
<feature type="binding site" evidence="14">
    <location>
        <begin position="75"/>
        <end position="77"/>
    </location>
    <ligand>
        <name>NADP(+)</name>
        <dbReference type="ChEBI" id="CHEBI:58349"/>
    </ligand>
</feature>
<keyword evidence="11 15" id="KW-0521">NADP</keyword>
<dbReference type="AlphaFoldDB" id="A0A1L3GNN0"/>
<dbReference type="EC" id="1.1.1.44" evidence="5 11"/>
<feature type="binding site" evidence="14">
    <location>
        <begin position="33"/>
        <end position="35"/>
    </location>
    <ligand>
        <name>NADP(+)</name>
        <dbReference type="ChEBI" id="CHEBI:58349"/>
    </ligand>
</feature>
<sequence length="472" mass="51204">MPQGDIGLIGLAVMGQNLALNISDHGFSVAVYNRTTSKTEAFLKGSAADSSIIATTSLTELVNALKPPRKILLMVKAGEAVDALLEQLTPLLSPGDIVIDGGNSHYQDTTRRCSQFAEQGLCFVGCGISGGEEGARHGPALMPGGHSNAWPELQPIFEAIAARVKGEPCCRWMGEGGAGHYVKMVHNGIEYGDMQLIAEAYQLMHDGLGLSATELQTIFQDWNRGPLDSYLIEITGKILGVMDKDGQALLDKILDAAGQKGTGNWTVASALELGVPLTLIAEAVFARALSSRHQERQVAAQQLGASGKRLEAAEHEVIAAVHDALYAAKIISYAQGFMLLRAAAETFGWDLNYRDIALTWRGGCIIRSAFLDDIARAYDQQPELTNLLLNEFFSDALSRSETHWRQTISLGSHHAIPLPAMAAGLAFFDGYRCPRLPANLLQAQRDFFGAHQYERLDSPRGTFFHSDWNDQP</sequence>
<dbReference type="KEGG" id="pef:A7E78_06590"/>
<dbReference type="FunFam" id="3.40.50.720:FF:000007">
    <property type="entry name" value="6-phosphogluconate dehydrogenase, decarboxylating"/>
    <property type="match status" value="1"/>
</dbReference>
<keyword evidence="8 15" id="KW-0311">Gluconate utilization</keyword>
<dbReference type="GO" id="GO:0019521">
    <property type="term" value="P:D-gluconate metabolic process"/>
    <property type="evidence" value="ECO:0007669"/>
    <property type="project" value="UniProtKB-KW"/>
</dbReference>
<dbReference type="Gene3D" id="1.10.1040.10">
    <property type="entry name" value="N-(1-d-carboxylethyl)-l-norvaline Dehydrogenase, domain 2"/>
    <property type="match status" value="1"/>
</dbReference>
<dbReference type="SUPFAM" id="SSF48179">
    <property type="entry name" value="6-phosphogluconate dehydrogenase C-terminal domain-like"/>
    <property type="match status" value="1"/>
</dbReference>
<dbReference type="GO" id="GO:0006098">
    <property type="term" value="P:pentose-phosphate shunt"/>
    <property type="evidence" value="ECO:0007669"/>
    <property type="project" value="UniProtKB-UniPathway"/>
</dbReference>
<dbReference type="Gene3D" id="1.20.5.320">
    <property type="entry name" value="6-Phosphogluconate Dehydrogenase, domain 3"/>
    <property type="match status" value="1"/>
</dbReference>
<feature type="binding site" description="in other chain" evidence="13">
    <location>
        <begin position="129"/>
        <end position="131"/>
    </location>
    <ligand>
        <name>substrate</name>
        <note>ligand shared between dimeric partners</note>
    </ligand>
</feature>
<feature type="binding site" description="in other chain" evidence="13">
    <location>
        <begin position="186"/>
        <end position="187"/>
    </location>
    <ligand>
        <name>substrate</name>
        <note>ligand shared between dimeric partners</note>
    </ligand>
</feature>
<comment type="subunit">
    <text evidence="4 11">Homodimer.</text>
</comment>
<evidence type="ECO:0000256" key="11">
    <source>
        <dbReference type="PIRNR" id="PIRNR000109"/>
    </source>
</evidence>
<dbReference type="FunFam" id="1.10.1040.10:FF:000002">
    <property type="entry name" value="6-phosphogluconate dehydrogenase, decarboxylating"/>
    <property type="match status" value="1"/>
</dbReference>
<dbReference type="InterPro" id="IPR006184">
    <property type="entry name" value="6PGdom_BS"/>
</dbReference>
<feature type="binding site" evidence="14">
    <location>
        <begin position="10"/>
        <end position="15"/>
    </location>
    <ligand>
        <name>NADP(+)</name>
        <dbReference type="ChEBI" id="CHEBI:58349"/>
    </ligand>
</feature>
<name>A0A1L3GNN0_9BACT</name>
<evidence type="ECO:0000256" key="4">
    <source>
        <dbReference type="ARBA" id="ARBA00011738"/>
    </source>
</evidence>
<dbReference type="PROSITE" id="PS00461">
    <property type="entry name" value="6PGD"/>
    <property type="match status" value="1"/>
</dbReference>
<dbReference type="EMBL" id="CP015519">
    <property type="protein sequence ID" value="APG27537.1"/>
    <property type="molecule type" value="Genomic_DNA"/>
</dbReference>
<keyword evidence="18" id="KW-1185">Reference proteome</keyword>
<gene>
    <name evidence="17" type="ORF">A7E78_06590</name>
</gene>
<reference evidence="17 18" key="1">
    <citation type="journal article" date="2017" name="Genome Announc.">
        <title>Complete Genome Sequences of Two Acetylene-Fermenting Pelobacter acetylenicus Strains.</title>
        <authorList>
            <person name="Sutton J.M."/>
            <person name="Baesman S.M."/>
            <person name="Fierst J.L."/>
            <person name="Poret-Peterson A.T."/>
            <person name="Oremland R.S."/>
            <person name="Dunlap D.S."/>
            <person name="Akob D.M."/>
        </authorList>
    </citation>
    <scope>NUCLEOTIDE SEQUENCE [LARGE SCALE GENOMIC DNA]</scope>
    <source>
        <strain evidence="17 18">SFB93</strain>
    </source>
</reference>
<feature type="binding site" evidence="13">
    <location>
        <position position="445"/>
    </location>
    <ligand>
        <name>substrate</name>
        <note>ligand shared between dimeric partners</note>
    </ligand>
</feature>
<dbReference type="NCBIfam" id="TIGR00873">
    <property type="entry name" value="gnd"/>
    <property type="match status" value="1"/>
</dbReference>
<dbReference type="SUPFAM" id="SSF51735">
    <property type="entry name" value="NAD(P)-binding Rossmann-fold domains"/>
    <property type="match status" value="1"/>
</dbReference>
<evidence type="ECO:0000256" key="2">
    <source>
        <dbReference type="ARBA" id="ARBA00004874"/>
    </source>
</evidence>
<protein>
    <recommendedName>
        <fullName evidence="6 11">6-phosphogluconate dehydrogenase, decarboxylating</fullName>
        <ecNumber evidence="5 11">1.1.1.44</ecNumber>
    </recommendedName>
</protein>
<dbReference type="InterPro" id="IPR006114">
    <property type="entry name" value="6PGDH_C"/>
</dbReference>
<comment type="function">
    <text evidence="1 11">Catalyzes the oxidative decarboxylation of 6-phosphogluconate to ribulose 5-phosphate and CO(2), with concomitant reduction of NADP to NADPH.</text>
</comment>
<evidence type="ECO:0000256" key="9">
    <source>
        <dbReference type="ARBA" id="ARBA00023126"/>
    </source>
</evidence>
<evidence type="ECO:0000256" key="8">
    <source>
        <dbReference type="ARBA" id="ARBA00023064"/>
    </source>
</evidence>
<dbReference type="InterPro" id="IPR006113">
    <property type="entry name" value="6PGDH_Gnd/GntZ"/>
</dbReference>
<feature type="binding site" evidence="13">
    <location>
        <position position="451"/>
    </location>
    <ligand>
        <name>substrate</name>
        <note>ligand shared between dimeric partners</note>
    </ligand>
</feature>
<dbReference type="Pfam" id="PF00393">
    <property type="entry name" value="6PGD"/>
    <property type="match status" value="1"/>
</dbReference>
<feature type="binding site" evidence="14">
    <location>
        <position position="103"/>
    </location>
    <ligand>
        <name>NADP(+)</name>
        <dbReference type="ChEBI" id="CHEBI:58349"/>
    </ligand>
</feature>
<dbReference type="Proteomes" id="UP000182517">
    <property type="component" value="Chromosome"/>
</dbReference>
<dbReference type="PIRSF" id="PIRSF000109">
    <property type="entry name" value="6PGD"/>
    <property type="match status" value="1"/>
</dbReference>
<accession>A0A1L3GNN0</accession>
<evidence type="ECO:0000256" key="6">
    <source>
        <dbReference type="ARBA" id="ARBA00018193"/>
    </source>
</evidence>
<dbReference type="OrthoDB" id="9804542at2"/>
<feature type="binding site" description="in other chain" evidence="13">
    <location>
        <position position="103"/>
    </location>
    <ligand>
        <name>substrate</name>
        <note>ligand shared between dimeric partners</note>
    </ligand>
</feature>
<keyword evidence="7 11" id="KW-0560">Oxidoreductase</keyword>
<feature type="active site" description="Proton donor" evidence="12">
    <location>
        <position position="190"/>
    </location>
</feature>
<comment type="pathway">
    <text evidence="2 11 15">Carbohydrate degradation; pentose phosphate pathway; D-ribulose 5-phosphate from D-glucose 6-phosphate (oxidative stage): step 3/3.</text>
</comment>
<feature type="domain" description="6-phosphogluconate dehydrogenase C-terminal" evidence="16">
    <location>
        <begin position="179"/>
        <end position="469"/>
    </location>
</feature>
<evidence type="ECO:0000313" key="17">
    <source>
        <dbReference type="EMBL" id="APG27537.1"/>
    </source>
</evidence>
<evidence type="ECO:0000259" key="16">
    <source>
        <dbReference type="SMART" id="SM01350"/>
    </source>
</evidence>
<dbReference type="InterPro" id="IPR006115">
    <property type="entry name" value="6PGDH_NADP-bd"/>
</dbReference>
<evidence type="ECO:0000313" key="18">
    <source>
        <dbReference type="Proteomes" id="UP000182517"/>
    </source>
</evidence>
<evidence type="ECO:0000256" key="15">
    <source>
        <dbReference type="RuleBase" id="RU000485"/>
    </source>
</evidence>
<dbReference type="InterPro" id="IPR013328">
    <property type="entry name" value="6PGD_dom2"/>
</dbReference>
<evidence type="ECO:0000256" key="5">
    <source>
        <dbReference type="ARBA" id="ARBA00013011"/>
    </source>
</evidence>
<dbReference type="GO" id="GO:0004616">
    <property type="term" value="F:phosphogluconate dehydrogenase (decarboxylating) activity"/>
    <property type="evidence" value="ECO:0007669"/>
    <property type="project" value="UniProtKB-EC"/>
</dbReference>
<evidence type="ECO:0000256" key="13">
    <source>
        <dbReference type="PIRSR" id="PIRSR000109-2"/>
    </source>
</evidence>
<dbReference type="Pfam" id="PF03446">
    <property type="entry name" value="NAD_binding_2"/>
    <property type="match status" value="1"/>
</dbReference>